<keyword evidence="2" id="KW-0560">Oxidoreductase</keyword>
<comment type="similarity">
    <text evidence="1">Belongs to the short-chain dehydrogenases/reductases (SDR) family.</text>
</comment>
<organism evidence="3 4">
    <name type="scientific">Lophium mytilinum</name>
    <dbReference type="NCBI Taxonomy" id="390894"/>
    <lineage>
        <taxon>Eukaryota</taxon>
        <taxon>Fungi</taxon>
        <taxon>Dikarya</taxon>
        <taxon>Ascomycota</taxon>
        <taxon>Pezizomycotina</taxon>
        <taxon>Dothideomycetes</taxon>
        <taxon>Pleosporomycetidae</taxon>
        <taxon>Mytilinidiales</taxon>
        <taxon>Mytilinidiaceae</taxon>
        <taxon>Lophium</taxon>
    </lineage>
</organism>
<dbReference type="CDD" id="cd05233">
    <property type="entry name" value="SDR_c"/>
    <property type="match status" value="1"/>
</dbReference>
<evidence type="ECO:0000313" key="3">
    <source>
        <dbReference type="EMBL" id="KAF2493644.1"/>
    </source>
</evidence>
<dbReference type="AlphaFoldDB" id="A0A6A6QND5"/>
<dbReference type="SUPFAM" id="SSF51735">
    <property type="entry name" value="NAD(P)-binding Rossmann-fold domains"/>
    <property type="match status" value="1"/>
</dbReference>
<dbReference type="PANTHER" id="PTHR24322:SF736">
    <property type="entry name" value="RETINOL DEHYDROGENASE 10"/>
    <property type="match status" value="1"/>
</dbReference>
<evidence type="ECO:0000313" key="4">
    <source>
        <dbReference type="Proteomes" id="UP000799750"/>
    </source>
</evidence>
<dbReference type="GO" id="GO:0016616">
    <property type="term" value="F:oxidoreductase activity, acting on the CH-OH group of donors, NAD or NADP as acceptor"/>
    <property type="evidence" value="ECO:0007669"/>
    <property type="project" value="TreeGrafter"/>
</dbReference>
<evidence type="ECO:0000256" key="2">
    <source>
        <dbReference type="ARBA" id="ARBA00023002"/>
    </source>
</evidence>
<dbReference type="InterPro" id="IPR002347">
    <property type="entry name" value="SDR_fam"/>
</dbReference>
<dbReference type="PRINTS" id="PR00081">
    <property type="entry name" value="GDHRDH"/>
</dbReference>
<evidence type="ECO:0000256" key="1">
    <source>
        <dbReference type="ARBA" id="ARBA00006484"/>
    </source>
</evidence>
<dbReference type="Pfam" id="PF00106">
    <property type="entry name" value="adh_short"/>
    <property type="match status" value="1"/>
</dbReference>
<dbReference type="Proteomes" id="UP000799750">
    <property type="component" value="Unassembled WGS sequence"/>
</dbReference>
<proteinExistence type="inferred from homology"/>
<dbReference type="PANTHER" id="PTHR24322">
    <property type="entry name" value="PKSB"/>
    <property type="match status" value="1"/>
</dbReference>
<gene>
    <name evidence="3" type="ORF">BU16DRAFT_465184</name>
</gene>
<accession>A0A6A6QND5</accession>
<reference evidence="3" key="1">
    <citation type="journal article" date="2020" name="Stud. Mycol.">
        <title>101 Dothideomycetes genomes: a test case for predicting lifestyles and emergence of pathogens.</title>
        <authorList>
            <person name="Haridas S."/>
            <person name="Albert R."/>
            <person name="Binder M."/>
            <person name="Bloem J."/>
            <person name="Labutti K."/>
            <person name="Salamov A."/>
            <person name="Andreopoulos B."/>
            <person name="Baker S."/>
            <person name="Barry K."/>
            <person name="Bills G."/>
            <person name="Bluhm B."/>
            <person name="Cannon C."/>
            <person name="Castanera R."/>
            <person name="Culley D."/>
            <person name="Daum C."/>
            <person name="Ezra D."/>
            <person name="Gonzalez J."/>
            <person name="Henrissat B."/>
            <person name="Kuo A."/>
            <person name="Liang C."/>
            <person name="Lipzen A."/>
            <person name="Lutzoni F."/>
            <person name="Magnuson J."/>
            <person name="Mondo S."/>
            <person name="Nolan M."/>
            <person name="Ohm R."/>
            <person name="Pangilinan J."/>
            <person name="Park H.-J."/>
            <person name="Ramirez L."/>
            <person name="Alfaro M."/>
            <person name="Sun H."/>
            <person name="Tritt A."/>
            <person name="Yoshinaga Y."/>
            <person name="Zwiers L.-H."/>
            <person name="Turgeon B."/>
            <person name="Goodwin S."/>
            <person name="Spatafora J."/>
            <person name="Crous P."/>
            <person name="Grigoriev I."/>
        </authorList>
    </citation>
    <scope>NUCLEOTIDE SEQUENCE</scope>
    <source>
        <strain evidence="3">CBS 269.34</strain>
    </source>
</reference>
<dbReference type="Gene3D" id="3.40.50.720">
    <property type="entry name" value="NAD(P)-binding Rossmann-like Domain"/>
    <property type="match status" value="1"/>
</dbReference>
<dbReference type="OrthoDB" id="5840532at2759"/>
<name>A0A6A6QND5_9PEZI</name>
<dbReference type="GO" id="GO:0005811">
    <property type="term" value="C:lipid droplet"/>
    <property type="evidence" value="ECO:0007669"/>
    <property type="project" value="TreeGrafter"/>
</dbReference>
<dbReference type="EMBL" id="MU004192">
    <property type="protein sequence ID" value="KAF2493644.1"/>
    <property type="molecule type" value="Genomic_DNA"/>
</dbReference>
<keyword evidence="4" id="KW-1185">Reference proteome</keyword>
<sequence>MVLDFKDNLIVVTGAARGIGEAVAYEFAKFGARIVLLDVLEKVHETADALKKEGHTAYSFTVDLASDQGVADLGEKIIKEIGVPDILYNNAFWAPNGCIEDIDVEGIRKALDVSVLGYLRIVKAFLPKMIERKSGWIVNTASPNGITPPASYAEYGLPYNVCKAGDISMSQALKAGLQKYNIGVSVIYPDATKTGAAFTGGNAPKAFTDAIQEYFKDNGVTPAAAATDFVEGVRQEKFMVATFPNFDKILVEYAKNGLDPTADYSHVMALH</sequence>
<dbReference type="InterPro" id="IPR036291">
    <property type="entry name" value="NAD(P)-bd_dom_sf"/>
</dbReference>
<protein>
    <submittedName>
        <fullName evidence="3">3-oxoacyl-reductase</fullName>
    </submittedName>
</protein>